<dbReference type="RefSeq" id="WP_353720376.1">
    <property type="nucleotide sequence ID" value="NZ_CP159289.1"/>
</dbReference>
<dbReference type="AlphaFoldDB" id="A0AAU8FL29"/>
<organism evidence="1">
    <name type="scientific">Dyadobacter sp. 676</name>
    <dbReference type="NCBI Taxonomy" id="3088362"/>
    <lineage>
        <taxon>Bacteria</taxon>
        <taxon>Pseudomonadati</taxon>
        <taxon>Bacteroidota</taxon>
        <taxon>Cytophagia</taxon>
        <taxon>Cytophagales</taxon>
        <taxon>Spirosomataceae</taxon>
        <taxon>Dyadobacter</taxon>
    </lineage>
</organism>
<reference evidence="1" key="1">
    <citation type="submission" date="2024-06" db="EMBL/GenBank/DDBJ databases">
        <title>Sequencing and assembly of the genome of Dyadobacter sp. strain 676, a symbiont of Cyamopsis tetragonoloba.</title>
        <authorList>
            <person name="Guro P."/>
            <person name="Sazanova A."/>
            <person name="Kuznetsova I."/>
            <person name="Belimov A."/>
            <person name="Safronova V."/>
        </authorList>
    </citation>
    <scope>NUCLEOTIDE SEQUENCE</scope>
    <source>
        <strain evidence="1">676</strain>
    </source>
</reference>
<name>A0AAU8FL29_9BACT</name>
<evidence type="ECO:0000313" key="1">
    <source>
        <dbReference type="EMBL" id="XCH25073.1"/>
    </source>
</evidence>
<evidence type="ECO:0008006" key="2">
    <source>
        <dbReference type="Google" id="ProtNLM"/>
    </source>
</evidence>
<accession>A0AAU8FL29</accession>
<protein>
    <recommendedName>
        <fullName evidence="2">Prevent-host-death protein</fullName>
    </recommendedName>
</protein>
<gene>
    <name evidence="1" type="ORF">ABV298_01180</name>
</gene>
<sequence length="65" mass="7725">MNVQYLSNEEGKRVAVQISMEEWEDMQLRLKKSNFLESFTQSLKELKMMRDGKLPKPDISELFND</sequence>
<dbReference type="EMBL" id="CP159289">
    <property type="protein sequence ID" value="XCH25073.1"/>
    <property type="molecule type" value="Genomic_DNA"/>
</dbReference>
<proteinExistence type="predicted"/>